<feature type="transmembrane region" description="Helical" evidence="6">
    <location>
        <begin position="249"/>
        <end position="266"/>
    </location>
</feature>
<feature type="transmembrane region" description="Helical" evidence="6">
    <location>
        <begin position="20"/>
        <end position="41"/>
    </location>
</feature>
<organism evidence="8 9">
    <name type="scientific">Enterococcus camelliae</name>
    <dbReference type="NCBI Taxonomy" id="453959"/>
    <lineage>
        <taxon>Bacteria</taxon>
        <taxon>Bacillati</taxon>
        <taxon>Bacillota</taxon>
        <taxon>Bacilli</taxon>
        <taxon>Lactobacillales</taxon>
        <taxon>Enterococcaceae</taxon>
        <taxon>Enterococcus</taxon>
    </lineage>
</organism>
<feature type="domain" description="Citrate transporter-like" evidence="7">
    <location>
        <begin position="23"/>
        <end position="309"/>
    </location>
</feature>
<evidence type="ECO:0000256" key="5">
    <source>
        <dbReference type="ARBA" id="ARBA00023136"/>
    </source>
</evidence>
<gene>
    <name evidence="8" type="ORF">ACFSR0_00920</name>
</gene>
<dbReference type="PANTHER" id="PTHR43568">
    <property type="entry name" value="P PROTEIN"/>
    <property type="match status" value="1"/>
</dbReference>
<keyword evidence="2" id="KW-0813">Transport</keyword>
<evidence type="ECO:0000256" key="4">
    <source>
        <dbReference type="ARBA" id="ARBA00022989"/>
    </source>
</evidence>
<keyword evidence="9" id="KW-1185">Reference proteome</keyword>
<comment type="subcellular location">
    <subcellularLocation>
        <location evidence="1">Membrane</location>
        <topology evidence="1">Multi-pass membrane protein</topology>
    </subcellularLocation>
</comment>
<protein>
    <submittedName>
        <fullName evidence="8">SLC13 family permease</fullName>
    </submittedName>
</protein>
<dbReference type="Pfam" id="PF03600">
    <property type="entry name" value="CitMHS"/>
    <property type="match status" value="1"/>
</dbReference>
<dbReference type="Proteomes" id="UP001597427">
    <property type="component" value="Unassembled WGS sequence"/>
</dbReference>
<proteinExistence type="predicted"/>
<accession>A0ABW5TFC1</accession>
<evidence type="ECO:0000256" key="3">
    <source>
        <dbReference type="ARBA" id="ARBA00022692"/>
    </source>
</evidence>
<dbReference type="InterPro" id="IPR004680">
    <property type="entry name" value="Cit_transptr-like_dom"/>
</dbReference>
<name>A0ABW5TFC1_9ENTE</name>
<feature type="transmembrane region" description="Helical" evidence="6">
    <location>
        <begin position="164"/>
        <end position="186"/>
    </location>
</feature>
<evidence type="ECO:0000256" key="2">
    <source>
        <dbReference type="ARBA" id="ARBA00022448"/>
    </source>
</evidence>
<keyword evidence="5 6" id="KW-0472">Membrane</keyword>
<dbReference type="RefSeq" id="WP_379978981.1">
    <property type="nucleotide sequence ID" value="NZ_JBHUMO010000004.1"/>
</dbReference>
<comment type="caution">
    <text evidence="8">The sequence shown here is derived from an EMBL/GenBank/DDBJ whole genome shotgun (WGS) entry which is preliminary data.</text>
</comment>
<sequence length="372" mass="40926">MESVVSIMTEKIKKYLLKDVTFTISLVGAIISCLFGTFSVSFIDFKVILALFGLMLVIEALKSMGVLKWLAGRITTLAKTKRQLVQSLVGLSFFASMFLTNDVAILTLLPIFLLIAKQALSKKELVLGTVLLIVAANLGSSVFPTGNPQNIYLFSYYHLNLSTFFIWVLPFFGLALGSMWGLTLLISKASFQLNPTTSSPTVTWKIGPFIGLLLMLAYVTNLLTSWLWVFLVGCLVGVPFPNSIKKIDYLLLGTFLCFFLIVGNLAENDTLAHLLRQSVQNERMTLWVSAGVSQLISNVPAAILLAPFTSHSRAMVLGTNIGGMGTIIASLANLIGYKVFSTYSSDQKGRFFSYFSLINFSLLAIFLICFTF</sequence>
<dbReference type="EMBL" id="JBHUMO010000004">
    <property type="protein sequence ID" value="MFD2728002.1"/>
    <property type="molecule type" value="Genomic_DNA"/>
</dbReference>
<keyword evidence="3 6" id="KW-0812">Transmembrane</keyword>
<dbReference type="PANTHER" id="PTHR43568:SF1">
    <property type="entry name" value="P PROTEIN"/>
    <property type="match status" value="1"/>
</dbReference>
<evidence type="ECO:0000313" key="9">
    <source>
        <dbReference type="Proteomes" id="UP001597427"/>
    </source>
</evidence>
<feature type="transmembrane region" description="Helical" evidence="6">
    <location>
        <begin position="47"/>
        <end position="67"/>
    </location>
</feature>
<evidence type="ECO:0000256" key="6">
    <source>
        <dbReference type="SAM" id="Phobius"/>
    </source>
</evidence>
<evidence type="ECO:0000259" key="7">
    <source>
        <dbReference type="Pfam" id="PF03600"/>
    </source>
</evidence>
<keyword evidence="4 6" id="KW-1133">Transmembrane helix</keyword>
<feature type="transmembrane region" description="Helical" evidence="6">
    <location>
        <begin position="206"/>
        <end position="237"/>
    </location>
</feature>
<feature type="transmembrane region" description="Helical" evidence="6">
    <location>
        <begin position="88"/>
        <end position="113"/>
    </location>
</feature>
<feature type="transmembrane region" description="Helical" evidence="6">
    <location>
        <begin position="351"/>
        <end position="370"/>
    </location>
</feature>
<reference evidence="9" key="1">
    <citation type="journal article" date="2019" name="Int. J. Syst. Evol. Microbiol.">
        <title>The Global Catalogue of Microorganisms (GCM) 10K type strain sequencing project: providing services to taxonomists for standard genome sequencing and annotation.</title>
        <authorList>
            <consortium name="The Broad Institute Genomics Platform"/>
            <consortium name="The Broad Institute Genome Sequencing Center for Infectious Disease"/>
            <person name="Wu L."/>
            <person name="Ma J."/>
        </authorList>
    </citation>
    <scope>NUCLEOTIDE SEQUENCE [LARGE SCALE GENOMIC DNA]</scope>
    <source>
        <strain evidence="9">TISTR 932</strain>
    </source>
</reference>
<feature type="transmembrane region" description="Helical" evidence="6">
    <location>
        <begin position="286"/>
        <end position="305"/>
    </location>
</feature>
<dbReference type="InterPro" id="IPR051475">
    <property type="entry name" value="Diverse_Ion_Transporter"/>
</dbReference>
<evidence type="ECO:0000256" key="1">
    <source>
        <dbReference type="ARBA" id="ARBA00004141"/>
    </source>
</evidence>
<evidence type="ECO:0000313" key="8">
    <source>
        <dbReference type="EMBL" id="MFD2728002.1"/>
    </source>
</evidence>
<feature type="transmembrane region" description="Helical" evidence="6">
    <location>
        <begin position="317"/>
        <end position="339"/>
    </location>
</feature>
<feature type="transmembrane region" description="Helical" evidence="6">
    <location>
        <begin position="125"/>
        <end position="143"/>
    </location>
</feature>